<evidence type="ECO:0000256" key="7">
    <source>
        <dbReference type="ARBA" id="ARBA00022912"/>
    </source>
</evidence>
<keyword evidence="3 12" id="KW-0479">Metal-binding</keyword>
<dbReference type="GO" id="GO:0008420">
    <property type="term" value="F:RNA polymerase II CTD heptapeptide repeat phosphatase activity"/>
    <property type="evidence" value="ECO:0007669"/>
    <property type="project" value="UniProtKB-UniRule"/>
</dbReference>
<evidence type="ECO:0000256" key="2">
    <source>
        <dbReference type="ARBA" id="ARBA00005676"/>
    </source>
</evidence>
<dbReference type="InterPro" id="IPR038534">
    <property type="entry name" value="Rtr1/RPAP2_sf"/>
</dbReference>
<protein>
    <recommendedName>
        <fullName evidence="12">RNA polymerase II subunit B1 CTD phosphatase RPAP2 homolog</fullName>
        <ecNumber evidence="12">3.1.3.16</ecNumber>
    </recommendedName>
</protein>
<dbReference type="AlphaFoldDB" id="A0A9P4NRW1"/>
<reference evidence="15" key="1">
    <citation type="journal article" date="2020" name="Stud. Mycol.">
        <title>101 Dothideomycetes genomes: a test case for predicting lifestyles and emergence of pathogens.</title>
        <authorList>
            <person name="Haridas S."/>
            <person name="Albert R."/>
            <person name="Binder M."/>
            <person name="Bloem J."/>
            <person name="Labutti K."/>
            <person name="Salamov A."/>
            <person name="Andreopoulos B."/>
            <person name="Baker S."/>
            <person name="Barry K."/>
            <person name="Bills G."/>
            <person name="Bluhm B."/>
            <person name="Cannon C."/>
            <person name="Castanera R."/>
            <person name="Culley D."/>
            <person name="Daum C."/>
            <person name="Ezra D."/>
            <person name="Gonzalez J."/>
            <person name="Henrissat B."/>
            <person name="Kuo A."/>
            <person name="Liang C."/>
            <person name="Lipzen A."/>
            <person name="Lutzoni F."/>
            <person name="Magnuson J."/>
            <person name="Mondo S."/>
            <person name="Nolan M."/>
            <person name="Ohm R."/>
            <person name="Pangilinan J."/>
            <person name="Park H.-J."/>
            <person name="Ramirez L."/>
            <person name="Alfaro M."/>
            <person name="Sun H."/>
            <person name="Tritt A."/>
            <person name="Yoshinaga Y."/>
            <person name="Zwiers L.-H."/>
            <person name="Turgeon B."/>
            <person name="Goodwin S."/>
            <person name="Spatafora J."/>
            <person name="Crous P."/>
            <person name="Grigoriev I."/>
        </authorList>
    </citation>
    <scope>NUCLEOTIDE SEQUENCE</scope>
    <source>
        <strain evidence="15">CBS 130266</strain>
    </source>
</reference>
<dbReference type="Gene3D" id="1.25.40.820">
    <property type="match status" value="1"/>
</dbReference>
<evidence type="ECO:0000259" key="14">
    <source>
        <dbReference type="PROSITE" id="PS51479"/>
    </source>
</evidence>
<dbReference type="InterPro" id="IPR039693">
    <property type="entry name" value="Rtr1/RPAP2"/>
</dbReference>
<dbReference type="PANTHER" id="PTHR14732:SF0">
    <property type="entry name" value="RNA POLYMERASE II SUBUNIT B1 CTD PHOSPHATASE RPAP2-RELATED"/>
    <property type="match status" value="1"/>
</dbReference>
<dbReference type="PANTHER" id="PTHR14732">
    <property type="entry name" value="RNA POLYMERASE II SUBUNIT B1 CTD PHOSPHATASE RPAP2-RELATED"/>
    <property type="match status" value="1"/>
</dbReference>
<evidence type="ECO:0000313" key="16">
    <source>
        <dbReference type="Proteomes" id="UP000800235"/>
    </source>
</evidence>
<comment type="similarity">
    <text evidence="2 11 12">Belongs to the RPAP2 family.</text>
</comment>
<keyword evidence="6 12" id="KW-0862">Zinc</keyword>
<dbReference type="GO" id="GO:0043175">
    <property type="term" value="F:RNA polymerase core enzyme binding"/>
    <property type="evidence" value="ECO:0007669"/>
    <property type="project" value="UniProtKB-UniRule"/>
</dbReference>
<feature type="domain" description="RTR1-type" evidence="14">
    <location>
        <begin position="55"/>
        <end position="144"/>
    </location>
</feature>
<dbReference type="InterPro" id="IPR007308">
    <property type="entry name" value="Rtr1/RPAP2_dom"/>
</dbReference>
<evidence type="ECO:0000313" key="15">
    <source>
        <dbReference type="EMBL" id="KAF2431005.1"/>
    </source>
</evidence>
<evidence type="ECO:0000256" key="13">
    <source>
        <dbReference type="SAM" id="MobiDB-lite"/>
    </source>
</evidence>
<gene>
    <name evidence="15" type="ORF">EJ08DRAFT_557868</name>
</gene>
<accession>A0A9P4NRW1</accession>
<dbReference type="EMBL" id="MU007035">
    <property type="protein sequence ID" value="KAF2431005.1"/>
    <property type="molecule type" value="Genomic_DNA"/>
</dbReference>
<dbReference type="EC" id="3.1.3.16" evidence="12"/>
<comment type="function">
    <text evidence="12">Putative RNA polymerase II subunit B1 C-terminal domain (CTD) phosphatase involved in RNA polymerase II transcription regulation.</text>
</comment>
<evidence type="ECO:0000256" key="4">
    <source>
        <dbReference type="ARBA" id="ARBA00022771"/>
    </source>
</evidence>
<comment type="caution">
    <text evidence="15">The sequence shown here is derived from an EMBL/GenBank/DDBJ whole genome shotgun (WGS) entry which is preliminary data.</text>
</comment>
<dbReference type="GO" id="GO:0008270">
    <property type="term" value="F:zinc ion binding"/>
    <property type="evidence" value="ECO:0007669"/>
    <property type="project" value="UniProtKB-KW"/>
</dbReference>
<feature type="region of interest" description="Disordered" evidence="13">
    <location>
        <begin position="205"/>
        <end position="226"/>
    </location>
</feature>
<feature type="non-terminal residue" evidence="15">
    <location>
        <position position="1"/>
    </location>
</feature>
<comment type="catalytic activity">
    <reaction evidence="10 12">
        <text>O-phospho-L-threonyl-[protein] + H2O = L-threonyl-[protein] + phosphate</text>
        <dbReference type="Rhea" id="RHEA:47004"/>
        <dbReference type="Rhea" id="RHEA-COMP:11060"/>
        <dbReference type="Rhea" id="RHEA-COMP:11605"/>
        <dbReference type="ChEBI" id="CHEBI:15377"/>
        <dbReference type="ChEBI" id="CHEBI:30013"/>
        <dbReference type="ChEBI" id="CHEBI:43474"/>
        <dbReference type="ChEBI" id="CHEBI:61977"/>
        <dbReference type="EC" id="3.1.3.16"/>
    </reaction>
</comment>
<keyword evidence="8 12" id="KW-0539">Nucleus</keyword>
<proteinExistence type="inferred from homology"/>
<feature type="non-terminal residue" evidence="15">
    <location>
        <position position="226"/>
    </location>
</feature>
<keyword evidence="4 12" id="KW-0863">Zinc-finger</keyword>
<evidence type="ECO:0000256" key="5">
    <source>
        <dbReference type="ARBA" id="ARBA00022801"/>
    </source>
</evidence>
<evidence type="ECO:0000256" key="8">
    <source>
        <dbReference type="ARBA" id="ARBA00023242"/>
    </source>
</evidence>
<comment type="subcellular location">
    <subcellularLocation>
        <location evidence="1 12">Nucleus</location>
    </subcellularLocation>
</comment>
<keyword evidence="5 12" id="KW-0378">Hydrolase</keyword>
<evidence type="ECO:0000256" key="9">
    <source>
        <dbReference type="ARBA" id="ARBA00047761"/>
    </source>
</evidence>
<evidence type="ECO:0000256" key="10">
    <source>
        <dbReference type="ARBA" id="ARBA00048336"/>
    </source>
</evidence>
<dbReference type="Pfam" id="PF04181">
    <property type="entry name" value="RPAP2_Rtr1"/>
    <property type="match status" value="1"/>
</dbReference>
<evidence type="ECO:0000256" key="11">
    <source>
        <dbReference type="PROSITE-ProRule" id="PRU00812"/>
    </source>
</evidence>
<dbReference type="OrthoDB" id="2590500at2759"/>
<dbReference type="GO" id="GO:0005634">
    <property type="term" value="C:nucleus"/>
    <property type="evidence" value="ECO:0007669"/>
    <property type="project" value="UniProtKB-SubCell"/>
</dbReference>
<sequence length="226" mass="25395">RNREIAVYHANIIQAQKDVEAEILEALEELIEFPTTPSTSTSINPSSADIAAFKEYVTPFQPSDYDSLLEERRIAQKCGYVLCNNPPKKTSTGGGKFKILGRKKGQEFRVVEREKTDCWCCQDCARRALYVKVQLDEEPAWTRRGGSAPEIQILIGVEDDGLDESKVQQRRLEEDMDMLALERGDLDKPARSVGMVKKVVEKDYVSAPEAPSHDESVNAVEGYEPK</sequence>
<evidence type="ECO:0000256" key="1">
    <source>
        <dbReference type="ARBA" id="ARBA00004123"/>
    </source>
</evidence>
<dbReference type="GO" id="GO:0005737">
    <property type="term" value="C:cytoplasm"/>
    <property type="evidence" value="ECO:0007669"/>
    <property type="project" value="TreeGrafter"/>
</dbReference>
<comment type="catalytic activity">
    <reaction evidence="9 12">
        <text>O-phospho-L-seryl-[protein] + H2O = L-seryl-[protein] + phosphate</text>
        <dbReference type="Rhea" id="RHEA:20629"/>
        <dbReference type="Rhea" id="RHEA-COMP:9863"/>
        <dbReference type="Rhea" id="RHEA-COMP:11604"/>
        <dbReference type="ChEBI" id="CHEBI:15377"/>
        <dbReference type="ChEBI" id="CHEBI:29999"/>
        <dbReference type="ChEBI" id="CHEBI:43474"/>
        <dbReference type="ChEBI" id="CHEBI:83421"/>
        <dbReference type="EC" id="3.1.3.16"/>
    </reaction>
</comment>
<keyword evidence="16" id="KW-1185">Reference proteome</keyword>
<keyword evidence="7 12" id="KW-0904">Protein phosphatase</keyword>
<dbReference type="PROSITE" id="PS51479">
    <property type="entry name" value="ZF_RTR1"/>
    <property type="match status" value="1"/>
</dbReference>
<evidence type="ECO:0000256" key="3">
    <source>
        <dbReference type="ARBA" id="ARBA00022723"/>
    </source>
</evidence>
<evidence type="ECO:0000256" key="12">
    <source>
        <dbReference type="RuleBase" id="RU367080"/>
    </source>
</evidence>
<organism evidence="15 16">
    <name type="scientific">Tothia fuscella</name>
    <dbReference type="NCBI Taxonomy" id="1048955"/>
    <lineage>
        <taxon>Eukaryota</taxon>
        <taxon>Fungi</taxon>
        <taxon>Dikarya</taxon>
        <taxon>Ascomycota</taxon>
        <taxon>Pezizomycotina</taxon>
        <taxon>Dothideomycetes</taxon>
        <taxon>Pleosporomycetidae</taxon>
        <taxon>Venturiales</taxon>
        <taxon>Cylindrosympodiaceae</taxon>
        <taxon>Tothia</taxon>
    </lineage>
</organism>
<evidence type="ECO:0000256" key="6">
    <source>
        <dbReference type="ARBA" id="ARBA00022833"/>
    </source>
</evidence>
<name>A0A9P4NRW1_9PEZI</name>
<dbReference type="Proteomes" id="UP000800235">
    <property type="component" value="Unassembled WGS sequence"/>
</dbReference>